<sequence>MAGRLLLLLPTLLAAPAFASYLNLPAINLTSFQQLGIAGQYGGISFYTDNLQTASLDPSRSSFLFQTNGSFELLATTNDKGVISTACSLPRTTDPTGSTIDIYIGGNFTAINNSPVSNIARFDPQTQQIFPLLTGLDGPVRTLYCDKTSNFVYVGGAFKAPVVSPPLYFDQLGTFGGNVAVWANGNWSGLPWKGFSGPVNVITYNPQTQTILFGGAFDGTTDGAFEYAPTSQPLNLGAATFVEGGNTGFTTGLDNPNSVICSNATDLTTGASGSQWLMQDNIPGWWQANMPYDFTPSLFRLRNSQYQGRGTKTFGILALPDNTFYNVSYVDPATHAINYCTMDCTLSNDSTIQYQDFKVETPISAEGIRIDITDWYGAGAGLASVQIFQAEVIVRAQSGLNFPNCSATPFQASANTTGNWTATTLEGSWRPILADSFPATNLANSTDSITFTPYLPEQGLYQIYMITPGCPQVADCDERVLVDVTLVLAPNETFVVQLDQNTPTDRYDLLWDGYVAATQPGVFIPSVTIKAAKNATTTSANVELVADSVQFLKNSTTLSLSSVLEFSAANFSKNASAVSWRPLG</sequence>
<evidence type="ECO:0000313" key="4">
    <source>
        <dbReference type="EMBL" id="RUO95755.1"/>
    </source>
</evidence>
<dbReference type="PANTHER" id="PTHR31778">
    <property type="entry name" value="BUD SITE SELECTION PROTEIN RAX2"/>
    <property type="match status" value="1"/>
</dbReference>
<dbReference type="GO" id="GO:1902929">
    <property type="term" value="C:plasma membrane of growing cell tip"/>
    <property type="evidence" value="ECO:0007669"/>
    <property type="project" value="TreeGrafter"/>
</dbReference>
<dbReference type="EMBL" id="RBNI01026190">
    <property type="protein sequence ID" value="RUO95755.1"/>
    <property type="molecule type" value="Genomic_DNA"/>
</dbReference>
<organism evidence="4 5">
    <name type="scientific">Jimgerdemannia flammicorona</name>
    <dbReference type="NCBI Taxonomy" id="994334"/>
    <lineage>
        <taxon>Eukaryota</taxon>
        <taxon>Fungi</taxon>
        <taxon>Fungi incertae sedis</taxon>
        <taxon>Mucoromycota</taxon>
        <taxon>Mucoromycotina</taxon>
        <taxon>Endogonomycetes</taxon>
        <taxon>Endogonales</taxon>
        <taxon>Endogonaceae</taxon>
        <taxon>Jimgerdemannia</taxon>
    </lineage>
</organism>
<feature type="chain" id="PRO_5019240702" evidence="1">
    <location>
        <begin position="20"/>
        <end position="584"/>
    </location>
</feature>
<dbReference type="OrthoDB" id="2503993at2759"/>
<accession>A0A432ZZK3</accession>
<keyword evidence="5" id="KW-1185">Reference proteome</keyword>
<dbReference type="InterPro" id="IPR048266">
    <property type="entry name" value="Rax2-like_second"/>
</dbReference>
<dbReference type="InterPro" id="IPR048265">
    <property type="entry name" value="Rax2-like_third"/>
</dbReference>
<evidence type="ECO:0000259" key="2">
    <source>
        <dbReference type="Pfam" id="PF20842"/>
    </source>
</evidence>
<keyword evidence="1" id="KW-0732">Signal</keyword>
<gene>
    <name evidence="4" type="ORF">BC936DRAFT_143305</name>
</gene>
<dbReference type="Proteomes" id="UP000268093">
    <property type="component" value="Unassembled WGS sequence"/>
</dbReference>
<dbReference type="Pfam" id="PF20843">
    <property type="entry name" value="Rax2_3"/>
    <property type="match status" value="1"/>
</dbReference>
<feature type="non-terminal residue" evidence="4">
    <location>
        <position position="584"/>
    </location>
</feature>
<comment type="caution">
    <text evidence="4">The sequence shown here is derived from an EMBL/GenBank/DDBJ whole genome shotgun (WGS) entry which is preliminary data.</text>
</comment>
<feature type="signal peptide" evidence="1">
    <location>
        <begin position="1"/>
        <end position="19"/>
    </location>
</feature>
<evidence type="ECO:0000259" key="3">
    <source>
        <dbReference type="Pfam" id="PF20843"/>
    </source>
</evidence>
<evidence type="ECO:0000313" key="5">
    <source>
        <dbReference type="Proteomes" id="UP000268093"/>
    </source>
</evidence>
<reference evidence="4 5" key="1">
    <citation type="journal article" date="2018" name="New Phytol.">
        <title>Phylogenomics of Endogonaceae and evolution of mycorrhizas within Mucoromycota.</title>
        <authorList>
            <person name="Chang Y."/>
            <person name="Desiro A."/>
            <person name="Na H."/>
            <person name="Sandor L."/>
            <person name="Lipzen A."/>
            <person name="Clum A."/>
            <person name="Barry K."/>
            <person name="Grigoriev I.V."/>
            <person name="Martin F.M."/>
            <person name="Stajich J.E."/>
            <person name="Smith M.E."/>
            <person name="Bonito G."/>
            <person name="Spatafora J.W."/>
        </authorList>
    </citation>
    <scope>NUCLEOTIDE SEQUENCE [LARGE SCALE GENOMIC DNA]</scope>
    <source>
        <strain evidence="4 5">GMNB39</strain>
    </source>
</reference>
<feature type="domain" description="Rax2-like second" evidence="2">
    <location>
        <begin position="230"/>
        <end position="382"/>
    </location>
</feature>
<dbReference type="Pfam" id="PF20842">
    <property type="entry name" value="Rax2_2"/>
    <property type="match status" value="1"/>
</dbReference>
<dbReference type="SUPFAM" id="SSF101908">
    <property type="entry name" value="Putative isomerase YbhE"/>
    <property type="match status" value="1"/>
</dbReference>
<dbReference type="AlphaFoldDB" id="A0A432ZZK3"/>
<protein>
    <submittedName>
        <fullName evidence="4">Uncharacterized protein</fullName>
    </submittedName>
</protein>
<feature type="domain" description="Rax2-like third" evidence="3">
    <location>
        <begin position="396"/>
        <end position="551"/>
    </location>
</feature>
<evidence type="ECO:0000256" key="1">
    <source>
        <dbReference type="SAM" id="SignalP"/>
    </source>
</evidence>
<name>A0A432ZZK3_9FUNG</name>
<proteinExistence type="predicted"/>
<dbReference type="PANTHER" id="PTHR31778:SF2">
    <property type="entry name" value="BUD SITE SELECTION PROTEIN RAX2"/>
    <property type="match status" value="1"/>
</dbReference>